<dbReference type="InterPro" id="IPR036412">
    <property type="entry name" value="HAD-like_sf"/>
</dbReference>
<keyword evidence="10" id="KW-0718">Serine biosynthesis</keyword>
<dbReference type="SUPFAM" id="SSF56784">
    <property type="entry name" value="HAD-like"/>
    <property type="match status" value="1"/>
</dbReference>
<dbReference type="EMBL" id="JBHRSW010000017">
    <property type="protein sequence ID" value="MFC3122110.1"/>
    <property type="molecule type" value="Genomic_DNA"/>
</dbReference>
<dbReference type="Gene3D" id="3.40.50.1000">
    <property type="entry name" value="HAD superfamily/HAD-like"/>
    <property type="match status" value="1"/>
</dbReference>
<dbReference type="NCBIfam" id="TIGR01488">
    <property type="entry name" value="HAD-SF-IB"/>
    <property type="match status" value="1"/>
</dbReference>
<sequence length="350" mass="38210">MTKRTFTFTELNAPSTSDVMSSAEVFNDDLLSANNKGLTLVGAKKDSLIEWQVLEVVNTGFSLIATGQGINYGLLSQLIEELNSDLQIVECSPNPYHMRYGKQVINLRFAEQSTAPKQAELLKIAQRYNVDLYLKPSNTSLDRPGLLVMDMDSTIIDIECIDEIGALANVKDKIAAVTEQAMRGEIAFTDSLKYRVACLAGVELDKLSSIRRRLPFMPGFLATMQELKKHGWYLAIASGGFTYFADYVKALAGLNEAHSNVLEIDKGLLTGKVIGDIVDGEKKAQVLKQLQSSQNIAAHQTVAMGDGANDLIMMAAADLGVAYHAKPKVQEQAHVAINTGSFESLLYILA</sequence>
<evidence type="ECO:0000256" key="2">
    <source>
        <dbReference type="ARBA" id="ARBA00005135"/>
    </source>
</evidence>
<evidence type="ECO:0000256" key="9">
    <source>
        <dbReference type="ARBA" id="ARBA00022842"/>
    </source>
</evidence>
<keyword evidence="6" id="KW-0028">Amino-acid biosynthesis</keyword>
<dbReference type="InterPro" id="IPR004469">
    <property type="entry name" value="PSP"/>
</dbReference>
<dbReference type="SFLD" id="SFLDS00003">
    <property type="entry name" value="Haloacid_Dehalogenase"/>
    <property type="match status" value="1"/>
</dbReference>
<evidence type="ECO:0000256" key="6">
    <source>
        <dbReference type="ARBA" id="ARBA00022605"/>
    </source>
</evidence>
<comment type="caution">
    <text evidence="14">The sequence shown here is derived from an EMBL/GenBank/DDBJ whole genome shotgun (WGS) entry which is preliminary data.</text>
</comment>
<dbReference type="PANTHER" id="PTHR43344:SF2">
    <property type="entry name" value="PHOSPHOSERINE PHOSPHATASE"/>
    <property type="match status" value="1"/>
</dbReference>
<comment type="similarity">
    <text evidence="3">Belongs to the HAD-like hydrolase superfamily. SerB family.</text>
</comment>
<dbReference type="RefSeq" id="WP_376920244.1">
    <property type="nucleotide sequence ID" value="NZ_JBHRSW010000017.1"/>
</dbReference>
<evidence type="ECO:0000256" key="5">
    <source>
        <dbReference type="ARBA" id="ARBA00015196"/>
    </source>
</evidence>
<evidence type="ECO:0000313" key="15">
    <source>
        <dbReference type="Proteomes" id="UP001595478"/>
    </source>
</evidence>
<evidence type="ECO:0000256" key="4">
    <source>
        <dbReference type="ARBA" id="ARBA00012640"/>
    </source>
</evidence>
<dbReference type="Pfam" id="PF12710">
    <property type="entry name" value="HAD"/>
    <property type="match status" value="1"/>
</dbReference>
<dbReference type="SFLD" id="SFLDG01137">
    <property type="entry name" value="C1.6.1:_Phosphoserine_Phosphat"/>
    <property type="match status" value="1"/>
</dbReference>
<evidence type="ECO:0000256" key="3">
    <source>
        <dbReference type="ARBA" id="ARBA00009184"/>
    </source>
</evidence>
<proteinExistence type="inferred from homology"/>
<dbReference type="EC" id="3.1.3.3" evidence="4"/>
<comment type="cofactor">
    <cofactor evidence="1">
        <name>Mg(2+)</name>
        <dbReference type="ChEBI" id="CHEBI:18420"/>
    </cofactor>
</comment>
<evidence type="ECO:0000256" key="7">
    <source>
        <dbReference type="ARBA" id="ARBA00022723"/>
    </source>
</evidence>
<gene>
    <name evidence="14" type="primary">serB</name>
    <name evidence="14" type="ORF">ACFOHL_10790</name>
</gene>
<protein>
    <recommendedName>
        <fullName evidence="5">Phosphoserine phosphatase</fullName>
        <ecNumber evidence="4">3.1.3.3</ecNumber>
    </recommendedName>
    <alternativeName>
        <fullName evidence="11">O-phosphoserine phosphohydrolase</fullName>
    </alternativeName>
</protein>
<dbReference type="NCBIfam" id="TIGR00338">
    <property type="entry name" value="serB"/>
    <property type="match status" value="1"/>
</dbReference>
<dbReference type="PANTHER" id="PTHR43344">
    <property type="entry name" value="PHOSPHOSERINE PHOSPHATASE"/>
    <property type="match status" value="1"/>
</dbReference>
<evidence type="ECO:0000256" key="1">
    <source>
        <dbReference type="ARBA" id="ARBA00001946"/>
    </source>
</evidence>
<comment type="catalytic activity">
    <reaction evidence="12">
        <text>O-phospho-L-serine + H2O = L-serine + phosphate</text>
        <dbReference type="Rhea" id="RHEA:21208"/>
        <dbReference type="ChEBI" id="CHEBI:15377"/>
        <dbReference type="ChEBI" id="CHEBI:33384"/>
        <dbReference type="ChEBI" id="CHEBI:43474"/>
        <dbReference type="ChEBI" id="CHEBI:57524"/>
        <dbReference type="EC" id="3.1.3.3"/>
    </reaction>
</comment>
<evidence type="ECO:0000256" key="10">
    <source>
        <dbReference type="ARBA" id="ARBA00023299"/>
    </source>
</evidence>
<name>A0ABV7FTQ6_9ALTE</name>
<dbReference type="SFLD" id="SFLDF00029">
    <property type="entry name" value="phosphoserine_phosphatase"/>
    <property type="match status" value="1"/>
</dbReference>
<dbReference type="Proteomes" id="UP001595478">
    <property type="component" value="Unassembled WGS sequence"/>
</dbReference>
<evidence type="ECO:0000256" key="8">
    <source>
        <dbReference type="ARBA" id="ARBA00022801"/>
    </source>
</evidence>
<dbReference type="InterPro" id="IPR050582">
    <property type="entry name" value="HAD-like_SerB"/>
</dbReference>
<comment type="catalytic activity">
    <reaction evidence="13">
        <text>O-phospho-D-serine + H2O = D-serine + phosphate</text>
        <dbReference type="Rhea" id="RHEA:24873"/>
        <dbReference type="ChEBI" id="CHEBI:15377"/>
        <dbReference type="ChEBI" id="CHEBI:35247"/>
        <dbReference type="ChEBI" id="CHEBI:43474"/>
        <dbReference type="ChEBI" id="CHEBI:58680"/>
        <dbReference type="EC" id="3.1.3.3"/>
    </reaction>
</comment>
<evidence type="ECO:0000313" key="14">
    <source>
        <dbReference type="EMBL" id="MFC3122110.1"/>
    </source>
</evidence>
<keyword evidence="15" id="KW-1185">Reference proteome</keyword>
<organism evidence="14 15">
    <name type="scientific">Agaribacter flavus</name>
    <dbReference type="NCBI Taxonomy" id="1902781"/>
    <lineage>
        <taxon>Bacteria</taxon>
        <taxon>Pseudomonadati</taxon>
        <taxon>Pseudomonadota</taxon>
        <taxon>Gammaproteobacteria</taxon>
        <taxon>Alteromonadales</taxon>
        <taxon>Alteromonadaceae</taxon>
        <taxon>Agaribacter</taxon>
    </lineage>
</organism>
<dbReference type="GO" id="GO:0016787">
    <property type="term" value="F:hydrolase activity"/>
    <property type="evidence" value="ECO:0007669"/>
    <property type="project" value="UniProtKB-KW"/>
</dbReference>
<evidence type="ECO:0000256" key="11">
    <source>
        <dbReference type="ARBA" id="ARBA00031693"/>
    </source>
</evidence>
<dbReference type="SFLD" id="SFLDG01136">
    <property type="entry name" value="C1.6:_Phosphoserine_Phosphatas"/>
    <property type="match status" value="1"/>
</dbReference>
<keyword evidence="7" id="KW-0479">Metal-binding</keyword>
<accession>A0ABV7FTQ6</accession>
<keyword evidence="8 14" id="KW-0378">Hydrolase</keyword>
<evidence type="ECO:0000256" key="12">
    <source>
        <dbReference type="ARBA" id="ARBA00048138"/>
    </source>
</evidence>
<dbReference type="InterPro" id="IPR023214">
    <property type="entry name" value="HAD_sf"/>
</dbReference>
<reference evidence="15" key="1">
    <citation type="journal article" date="2019" name="Int. J. Syst. Evol. Microbiol.">
        <title>The Global Catalogue of Microorganisms (GCM) 10K type strain sequencing project: providing services to taxonomists for standard genome sequencing and annotation.</title>
        <authorList>
            <consortium name="The Broad Institute Genomics Platform"/>
            <consortium name="The Broad Institute Genome Sequencing Center for Infectious Disease"/>
            <person name="Wu L."/>
            <person name="Ma J."/>
        </authorList>
    </citation>
    <scope>NUCLEOTIDE SEQUENCE [LARGE SCALE GENOMIC DNA]</scope>
    <source>
        <strain evidence="15">KCTC 52473</strain>
    </source>
</reference>
<comment type="pathway">
    <text evidence="2">Amino-acid biosynthesis; L-serine biosynthesis; L-serine from 3-phospho-D-glycerate: step 3/3.</text>
</comment>
<keyword evidence="9" id="KW-0460">Magnesium</keyword>
<evidence type="ECO:0000256" key="13">
    <source>
        <dbReference type="ARBA" id="ARBA00048523"/>
    </source>
</evidence>